<dbReference type="EMBL" id="CADIJS010000001">
    <property type="protein sequence ID" value="CAB3661537.1"/>
    <property type="molecule type" value="Genomic_DNA"/>
</dbReference>
<evidence type="ECO:0000313" key="5">
    <source>
        <dbReference type="Proteomes" id="UP000494105"/>
    </source>
</evidence>
<feature type="signal peptide" evidence="1">
    <location>
        <begin position="1"/>
        <end position="25"/>
    </location>
</feature>
<evidence type="ECO:0000259" key="2">
    <source>
        <dbReference type="Pfam" id="PF07553"/>
    </source>
</evidence>
<dbReference type="AlphaFoldDB" id="A0A6S7CGH7"/>
<gene>
    <name evidence="4" type="ORF">LMG1861_01556</name>
    <name evidence="3" type="ORF">LMG1873_00611</name>
</gene>
<evidence type="ECO:0000313" key="4">
    <source>
        <dbReference type="EMBL" id="CAB3846147.1"/>
    </source>
</evidence>
<evidence type="ECO:0000313" key="3">
    <source>
        <dbReference type="EMBL" id="CAB3661537.1"/>
    </source>
</evidence>
<name>A0A6S7CGH7_9BURK</name>
<feature type="domain" description="Putative host cell surface-exposed lipoprotein Ltp-like HTH region" evidence="2">
    <location>
        <begin position="32"/>
        <end position="77"/>
    </location>
</feature>
<dbReference type="Proteomes" id="UP000494116">
    <property type="component" value="Unassembled WGS sequence"/>
</dbReference>
<feature type="chain" id="PRO_5028829451" description="Putative host cell surface-exposed lipoprotein Ltp-like HTH region domain-containing protein" evidence="1">
    <location>
        <begin position="26"/>
        <end position="130"/>
    </location>
</feature>
<dbReference type="RefSeq" id="WP_006216725.1">
    <property type="nucleotide sequence ID" value="NZ_CADIJS010000001.1"/>
</dbReference>
<keyword evidence="6" id="KW-1185">Reference proteome</keyword>
<accession>A0A6S7CGH7</accession>
<proteinExistence type="predicted"/>
<protein>
    <recommendedName>
        <fullName evidence="2">Putative host cell surface-exposed lipoprotein Ltp-like HTH region domain-containing protein</fullName>
    </recommendedName>
</protein>
<dbReference type="Pfam" id="PF07553">
    <property type="entry name" value="Lipoprotein_Ltp"/>
    <property type="match status" value="2"/>
</dbReference>
<dbReference type="InterPro" id="IPR011434">
    <property type="entry name" value="Ltp-like_HTH"/>
</dbReference>
<evidence type="ECO:0000256" key="1">
    <source>
        <dbReference type="SAM" id="SignalP"/>
    </source>
</evidence>
<dbReference type="Gene3D" id="1.10.10.10">
    <property type="entry name" value="Winged helix-like DNA-binding domain superfamily/Winged helix DNA-binding domain"/>
    <property type="match status" value="2"/>
</dbReference>
<keyword evidence="1" id="KW-0732">Signal</keyword>
<dbReference type="EMBL" id="CADILD010000001">
    <property type="protein sequence ID" value="CAB3846147.1"/>
    <property type="molecule type" value="Genomic_DNA"/>
</dbReference>
<dbReference type="InterPro" id="IPR036388">
    <property type="entry name" value="WH-like_DNA-bd_sf"/>
</dbReference>
<feature type="domain" description="Putative host cell surface-exposed lipoprotein Ltp-like HTH region" evidence="2">
    <location>
        <begin position="80"/>
        <end position="122"/>
    </location>
</feature>
<sequence length="130" mass="13616">MNKALSHLGTALIALAVLGAAPAAAQSLTMPQKNAVRSAQQYLSMQGFSRDGLIEQLSSDFGDGYSVADATVAVDSLKADWNKQAERSAKQYVSMMGFSCKGLIEQLSSSVSDKYTHSQATHGARAAGAC</sequence>
<organism evidence="4 5">
    <name type="scientific">Achromobacter piechaudii</name>
    <dbReference type="NCBI Taxonomy" id="72556"/>
    <lineage>
        <taxon>Bacteria</taxon>
        <taxon>Pseudomonadati</taxon>
        <taxon>Pseudomonadota</taxon>
        <taxon>Betaproteobacteria</taxon>
        <taxon>Burkholderiales</taxon>
        <taxon>Alcaligenaceae</taxon>
        <taxon>Achromobacter</taxon>
    </lineage>
</organism>
<evidence type="ECO:0000313" key="6">
    <source>
        <dbReference type="Proteomes" id="UP000494116"/>
    </source>
</evidence>
<reference evidence="5 6" key="1">
    <citation type="submission" date="2020-04" db="EMBL/GenBank/DDBJ databases">
        <authorList>
            <person name="De Canck E."/>
        </authorList>
    </citation>
    <scope>NUCLEOTIDE SEQUENCE [LARGE SCALE GENOMIC DNA]</scope>
    <source>
        <strain evidence="4 5">LMG 1861</strain>
        <strain evidence="3 6">LMG 1873</strain>
    </source>
</reference>
<dbReference type="Proteomes" id="UP000494105">
    <property type="component" value="Unassembled WGS sequence"/>
</dbReference>